<proteinExistence type="predicted"/>
<organism evidence="2 3">
    <name type="scientific">Synaphobranchus kaupii</name>
    <name type="common">Kaup's arrowtooth eel</name>
    <dbReference type="NCBI Taxonomy" id="118154"/>
    <lineage>
        <taxon>Eukaryota</taxon>
        <taxon>Metazoa</taxon>
        <taxon>Chordata</taxon>
        <taxon>Craniata</taxon>
        <taxon>Vertebrata</taxon>
        <taxon>Euteleostomi</taxon>
        <taxon>Actinopterygii</taxon>
        <taxon>Neopterygii</taxon>
        <taxon>Teleostei</taxon>
        <taxon>Anguilliformes</taxon>
        <taxon>Synaphobranchidae</taxon>
        <taxon>Synaphobranchus</taxon>
    </lineage>
</organism>
<evidence type="ECO:0000256" key="1">
    <source>
        <dbReference type="SAM" id="MobiDB-lite"/>
    </source>
</evidence>
<feature type="compositionally biased region" description="Basic residues" evidence="1">
    <location>
        <begin position="196"/>
        <end position="213"/>
    </location>
</feature>
<sequence>MQGMYVMSDVPVAQNMVVQERTVIGGPAVHGGVIGVQQGTLNRGENVVLVERQVGSGQVGGLNQGLVLVEGQVGAGQVLQGGQSWIQQGPLQRGSVSGSQNIMLVEREGVVGQVLRSPVSPQQILLGSPTGLPPGYVQRTGAQNAFVFERQVVEEVQTQETSKAGETPGSQVKEAVESQASGDQPLGDLGKASGGKPKRQRSLKGPKAKCKQQ</sequence>
<dbReference type="OrthoDB" id="8961010at2759"/>
<name>A0A9Q1G7B3_SYNKA</name>
<gene>
    <name evidence="2" type="ORF">SKAU_G00074180</name>
</gene>
<feature type="region of interest" description="Disordered" evidence="1">
    <location>
        <begin position="157"/>
        <end position="213"/>
    </location>
</feature>
<dbReference type="EMBL" id="JAINUF010000002">
    <property type="protein sequence ID" value="KAJ8376838.1"/>
    <property type="molecule type" value="Genomic_DNA"/>
</dbReference>
<evidence type="ECO:0000313" key="3">
    <source>
        <dbReference type="Proteomes" id="UP001152622"/>
    </source>
</evidence>
<comment type="caution">
    <text evidence="2">The sequence shown here is derived from an EMBL/GenBank/DDBJ whole genome shotgun (WGS) entry which is preliminary data.</text>
</comment>
<evidence type="ECO:0000313" key="2">
    <source>
        <dbReference type="EMBL" id="KAJ8376838.1"/>
    </source>
</evidence>
<dbReference type="Proteomes" id="UP001152622">
    <property type="component" value="Chromosome 2"/>
</dbReference>
<keyword evidence="3" id="KW-1185">Reference proteome</keyword>
<reference evidence="2" key="1">
    <citation type="journal article" date="2023" name="Science">
        <title>Genome structures resolve the early diversification of teleost fishes.</title>
        <authorList>
            <person name="Parey E."/>
            <person name="Louis A."/>
            <person name="Montfort J."/>
            <person name="Bouchez O."/>
            <person name="Roques C."/>
            <person name="Iampietro C."/>
            <person name="Lluch J."/>
            <person name="Castinel A."/>
            <person name="Donnadieu C."/>
            <person name="Desvignes T."/>
            <person name="Floi Bucao C."/>
            <person name="Jouanno E."/>
            <person name="Wen M."/>
            <person name="Mejri S."/>
            <person name="Dirks R."/>
            <person name="Jansen H."/>
            <person name="Henkel C."/>
            <person name="Chen W.J."/>
            <person name="Zahm M."/>
            <person name="Cabau C."/>
            <person name="Klopp C."/>
            <person name="Thompson A.W."/>
            <person name="Robinson-Rechavi M."/>
            <person name="Braasch I."/>
            <person name="Lecointre G."/>
            <person name="Bobe J."/>
            <person name="Postlethwait J.H."/>
            <person name="Berthelot C."/>
            <person name="Roest Crollius H."/>
            <person name="Guiguen Y."/>
        </authorList>
    </citation>
    <scope>NUCLEOTIDE SEQUENCE</scope>
    <source>
        <strain evidence="2">WJC10195</strain>
    </source>
</reference>
<protein>
    <submittedName>
        <fullName evidence="2">Uncharacterized protein</fullName>
    </submittedName>
</protein>
<accession>A0A9Q1G7B3</accession>
<dbReference type="AlphaFoldDB" id="A0A9Q1G7B3"/>